<dbReference type="EMBL" id="JBHSDC010000027">
    <property type="protein sequence ID" value="MFC4232742.1"/>
    <property type="molecule type" value="Genomic_DNA"/>
</dbReference>
<proteinExistence type="predicted"/>
<sequence>MYNKLTIASCALVVIFGFTTITKHTAKGFMKIFDGKTTKGWHSYNKTSAGAAWKVEDGALHLDATAKEGRGNLVTDAAYDNYHLKYEWKISPKGNSGLLFNVIEDAKYSEPYFTGPEMQVLDNDGHPDGKIIKHRAGDLYDLIACNKETVKPVGEWNKAEIILNNGDLTFVLNGEKVVHTTMFDDNWKAMVAKSKFKQWADFGTAKKGKICLQDHGDEVWYRNIKIKQL</sequence>
<dbReference type="Proteomes" id="UP001595906">
    <property type="component" value="Unassembled WGS sequence"/>
</dbReference>
<dbReference type="Pfam" id="PF06439">
    <property type="entry name" value="3keto-disac_hyd"/>
    <property type="match status" value="1"/>
</dbReference>
<evidence type="ECO:0000313" key="3">
    <source>
        <dbReference type="Proteomes" id="UP001595906"/>
    </source>
</evidence>
<organism evidence="2 3">
    <name type="scientific">Parasediminibacterium paludis</name>
    <dbReference type="NCBI Taxonomy" id="908966"/>
    <lineage>
        <taxon>Bacteria</taxon>
        <taxon>Pseudomonadati</taxon>
        <taxon>Bacteroidota</taxon>
        <taxon>Chitinophagia</taxon>
        <taxon>Chitinophagales</taxon>
        <taxon>Chitinophagaceae</taxon>
        <taxon>Parasediminibacterium</taxon>
    </lineage>
</organism>
<evidence type="ECO:0000259" key="1">
    <source>
        <dbReference type="Pfam" id="PF06439"/>
    </source>
</evidence>
<comment type="caution">
    <text evidence="2">The sequence shown here is derived from an EMBL/GenBank/DDBJ whole genome shotgun (WGS) entry which is preliminary data.</text>
</comment>
<reference evidence="3" key="1">
    <citation type="journal article" date="2019" name="Int. J. Syst. Evol. Microbiol.">
        <title>The Global Catalogue of Microorganisms (GCM) 10K type strain sequencing project: providing services to taxonomists for standard genome sequencing and annotation.</title>
        <authorList>
            <consortium name="The Broad Institute Genomics Platform"/>
            <consortium name="The Broad Institute Genome Sequencing Center for Infectious Disease"/>
            <person name="Wu L."/>
            <person name="Ma J."/>
        </authorList>
    </citation>
    <scope>NUCLEOTIDE SEQUENCE [LARGE SCALE GENOMIC DNA]</scope>
    <source>
        <strain evidence="3">CECT 8010</strain>
    </source>
</reference>
<feature type="domain" description="3-keto-alpha-glucoside-1,2-lyase/3-keto-2-hydroxy-glucal hydratase" evidence="1">
    <location>
        <begin position="28"/>
        <end position="227"/>
    </location>
</feature>
<dbReference type="Gene3D" id="2.60.120.560">
    <property type="entry name" value="Exo-inulinase, domain 1"/>
    <property type="match status" value="1"/>
</dbReference>
<protein>
    <submittedName>
        <fullName evidence="2">DUF1080 domain-containing protein</fullName>
    </submittedName>
</protein>
<dbReference type="InterPro" id="IPR010496">
    <property type="entry name" value="AL/BT2_dom"/>
</dbReference>
<evidence type="ECO:0000313" key="2">
    <source>
        <dbReference type="EMBL" id="MFC4232742.1"/>
    </source>
</evidence>
<gene>
    <name evidence="2" type="ORF">ACFOW1_12635</name>
</gene>
<accession>A0ABV8PXR2</accession>
<name>A0ABV8PXR2_9BACT</name>
<dbReference type="RefSeq" id="WP_379014717.1">
    <property type="nucleotide sequence ID" value="NZ_JBHSDC010000027.1"/>
</dbReference>
<keyword evidence="3" id="KW-1185">Reference proteome</keyword>